<evidence type="ECO:0000256" key="4">
    <source>
        <dbReference type="ARBA" id="ARBA00005582"/>
    </source>
</evidence>
<dbReference type="RefSeq" id="WP_204393887.1">
    <property type="nucleotide sequence ID" value="NZ_JAFBBW010000001.1"/>
</dbReference>
<dbReference type="PRINTS" id="PR00502">
    <property type="entry name" value="NUDIXFAMILY"/>
</dbReference>
<evidence type="ECO:0000313" key="10">
    <source>
        <dbReference type="Proteomes" id="UP001595960"/>
    </source>
</evidence>
<dbReference type="CDD" id="cd07812">
    <property type="entry name" value="SRPBCC"/>
    <property type="match status" value="1"/>
</dbReference>
<dbReference type="Proteomes" id="UP001595960">
    <property type="component" value="Unassembled WGS sequence"/>
</dbReference>
<evidence type="ECO:0000256" key="5">
    <source>
        <dbReference type="ARBA" id="ARBA00013208"/>
    </source>
</evidence>
<dbReference type="InterPro" id="IPR020084">
    <property type="entry name" value="NUDIX_hydrolase_CS"/>
</dbReference>
<accession>A0ABV9RAI3</accession>
<keyword evidence="10" id="KW-1185">Reference proteome</keyword>
<dbReference type="InterPro" id="IPR019757">
    <property type="entry name" value="Pept_S26A_signal_pept_1_Lys-AS"/>
</dbReference>
<dbReference type="GO" id="GO:0009003">
    <property type="term" value="F:signal peptidase activity"/>
    <property type="evidence" value="ECO:0007669"/>
    <property type="project" value="UniProtKB-EC"/>
</dbReference>
<evidence type="ECO:0000256" key="6">
    <source>
        <dbReference type="ARBA" id="ARBA00022801"/>
    </source>
</evidence>
<name>A0ABV9RAI3_9MICO</name>
<evidence type="ECO:0000256" key="7">
    <source>
        <dbReference type="RuleBase" id="RU362042"/>
    </source>
</evidence>
<comment type="caution">
    <text evidence="9">The sequence shown here is derived from an EMBL/GenBank/DDBJ whole genome shotgun (WGS) entry which is preliminary data.</text>
</comment>
<dbReference type="EC" id="3.4.21.89" evidence="5 7"/>
<dbReference type="InterPro" id="IPR019533">
    <property type="entry name" value="Peptidase_S26"/>
</dbReference>
<dbReference type="SUPFAM" id="SSF51306">
    <property type="entry name" value="LexA/Signal peptidase"/>
    <property type="match status" value="1"/>
</dbReference>
<organism evidence="9 10">
    <name type="scientific">Agromyces aurantiacus</name>
    <dbReference type="NCBI Taxonomy" id="165814"/>
    <lineage>
        <taxon>Bacteria</taxon>
        <taxon>Bacillati</taxon>
        <taxon>Actinomycetota</taxon>
        <taxon>Actinomycetes</taxon>
        <taxon>Micrococcales</taxon>
        <taxon>Microbacteriaceae</taxon>
        <taxon>Agromyces</taxon>
    </lineage>
</organism>
<dbReference type="InterPro" id="IPR036286">
    <property type="entry name" value="LexA/Signal_pep-like_sf"/>
</dbReference>
<keyword evidence="7" id="KW-0645">Protease</keyword>
<sequence length="457" mass="48943">MIRGVRVAAWRWAMLAAVVAAGALLVHRFGLFTAVVRSGSMRPTLEPGDLLVATRIHGRSSVRRGDLVVFASRAGGGLLVKRVVGLPGERIELAGRAVRVDGAPLAEPSARRGGADRGSFEVPPDGWLVLGDEREASVDSRSWDDPYVRRRELRGLVRARLAAPAVVDGAGQYGGRMQVVLAGGAVVTDDDGRLLLVKRGRAPQRGRWSVPGGRVEPGETLEAAVAREVLEETGLHVEVGRELWMLHLPTGDGREFEIHDFHATPVGGTLRAGDDADAAAWVAPQDLHRVRLTTHLVAHLRRAGVLAPLPHVDEHAIEIAADREAVWVALEHVVETAAPSRFARLLGCEDAAAAGPRPLAPWSAVPGFHVAAVERPSRLALAGRHRFSDYELVFRLDELGARGTRLHAETRAAFPGASGAIYGALLMRTPMHALATRRMLRAVARGVPVPSPTGRGS</sequence>
<dbReference type="PRINTS" id="PR00727">
    <property type="entry name" value="LEADERPTASE"/>
</dbReference>
<dbReference type="CDD" id="cd06530">
    <property type="entry name" value="S26_SPase_I"/>
    <property type="match status" value="1"/>
</dbReference>
<comment type="cofactor">
    <cofactor evidence="2">
        <name>Mg(2+)</name>
        <dbReference type="ChEBI" id="CHEBI:18420"/>
    </cofactor>
</comment>
<comment type="similarity">
    <text evidence="7">Belongs to the peptidase S26 family.</text>
</comment>
<dbReference type="EMBL" id="JBHSJC010000002">
    <property type="protein sequence ID" value="MFC4830559.1"/>
    <property type="molecule type" value="Genomic_DNA"/>
</dbReference>
<feature type="domain" description="Nudix hydrolase" evidence="8">
    <location>
        <begin position="177"/>
        <end position="350"/>
    </location>
</feature>
<evidence type="ECO:0000256" key="3">
    <source>
        <dbReference type="ARBA" id="ARBA00004401"/>
    </source>
</evidence>
<evidence type="ECO:0000256" key="1">
    <source>
        <dbReference type="ARBA" id="ARBA00000677"/>
    </source>
</evidence>
<comment type="similarity">
    <text evidence="4">Belongs to the Nudix hydrolase family.</text>
</comment>
<dbReference type="NCBIfam" id="TIGR02227">
    <property type="entry name" value="sigpep_I_bact"/>
    <property type="match status" value="1"/>
</dbReference>
<dbReference type="InterPro" id="IPR000223">
    <property type="entry name" value="Pept_S26A_signal_pept_1"/>
</dbReference>
<dbReference type="PROSITE" id="PS00760">
    <property type="entry name" value="SPASE_I_2"/>
    <property type="match status" value="1"/>
</dbReference>
<reference evidence="10" key="1">
    <citation type="journal article" date="2019" name="Int. J. Syst. Evol. Microbiol.">
        <title>The Global Catalogue of Microorganisms (GCM) 10K type strain sequencing project: providing services to taxonomists for standard genome sequencing and annotation.</title>
        <authorList>
            <consortium name="The Broad Institute Genomics Platform"/>
            <consortium name="The Broad Institute Genome Sequencing Center for Infectious Disease"/>
            <person name="Wu L."/>
            <person name="Ma J."/>
        </authorList>
    </citation>
    <scope>NUCLEOTIDE SEQUENCE [LARGE SCALE GENOMIC DNA]</scope>
    <source>
        <strain evidence="10">CGMCC 1.12192</strain>
    </source>
</reference>
<dbReference type="Pfam" id="PF10502">
    <property type="entry name" value="Peptidase_S26"/>
    <property type="match status" value="1"/>
</dbReference>
<keyword evidence="6 7" id="KW-0378">Hydrolase</keyword>
<comment type="subcellular location">
    <subcellularLocation>
        <location evidence="3">Cell membrane</location>
        <topology evidence="3">Single-pass type II membrane protein</topology>
    </subcellularLocation>
    <subcellularLocation>
        <location evidence="7">Membrane</location>
        <topology evidence="7">Single-pass type II membrane protein</topology>
    </subcellularLocation>
</comment>
<dbReference type="SUPFAM" id="SSF55811">
    <property type="entry name" value="Nudix"/>
    <property type="match status" value="1"/>
</dbReference>
<gene>
    <name evidence="9" type="primary">lepB</name>
    <name evidence="9" type="ORF">ACFPER_17315</name>
</gene>
<dbReference type="Gene3D" id="2.10.109.10">
    <property type="entry name" value="Umud Fragment, subunit A"/>
    <property type="match status" value="1"/>
</dbReference>
<dbReference type="Pfam" id="PF00293">
    <property type="entry name" value="NUDIX"/>
    <property type="match status" value="1"/>
</dbReference>
<proteinExistence type="inferred from homology"/>
<dbReference type="PANTHER" id="PTHR43046:SF14">
    <property type="entry name" value="MUTT_NUDIX FAMILY PROTEIN"/>
    <property type="match status" value="1"/>
</dbReference>
<dbReference type="PROSITE" id="PS51462">
    <property type="entry name" value="NUDIX"/>
    <property type="match status" value="1"/>
</dbReference>
<evidence type="ECO:0000313" key="9">
    <source>
        <dbReference type="EMBL" id="MFC4830559.1"/>
    </source>
</evidence>
<comment type="catalytic activity">
    <reaction evidence="1 7">
        <text>Cleavage of hydrophobic, N-terminal signal or leader sequences from secreted and periplasmic proteins.</text>
        <dbReference type="EC" id="3.4.21.89"/>
    </reaction>
</comment>
<dbReference type="PROSITE" id="PS00893">
    <property type="entry name" value="NUDIX_BOX"/>
    <property type="match status" value="1"/>
</dbReference>
<evidence type="ECO:0000256" key="2">
    <source>
        <dbReference type="ARBA" id="ARBA00001946"/>
    </source>
</evidence>
<dbReference type="PANTHER" id="PTHR43046">
    <property type="entry name" value="GDP-MANNOSE MANNOSYL HYDROLASE"/>
    <property type="match status" value="1"/>
</dbReference>
<dbReference type="InterPro" id="IPR015797">
    <property type="entry name" value="NUDIX_hydrolase-like_dom_sf"/>
</dbReference>
<evidence type="ECO:0000259" key="8">
    <source>
        <dbReference type="PROSITE" id="PS51462"/>
    </source>
</evidence>
<dbReference type="InterPro" id="IPR000086">
    <property type="entry name" value="NUDIX_hydrolase_dom"/>
</dbReference>
<dbReference type="InterPro" id="IPR020476">
    <property type="entry name" value="Nudix_hydrolase"/>
</dbReference>
<dbReference type="Gene3D" id="3.90.79.10">
    <property type="entry name" value="Nucleoside Triphosphate Pyrophosphohydrolase"/>
    <property type="match status" value="1"/>
</dbReference>
<protein>
    <recommendedName>
        <fullName evidence="5 7">Signal peptidase I</fullName>
        <ecNumber evidence="5 7">3.4.21.89</ecNumber>
    </recommendedName>
</protein>